<name>A0ABW5LEH7_9FLAO</name>
<dbReference type="Proteomes" id="UP001597319">
    <property type="component" value="Unassembled WGS sequence"/>
</dbReference>
<evidence type="ECO:0000313" key="3">
    <source>
        <dbReference type="Proteomes" id="UP001597319"/>
    </source>
</evidence>
<dbReference type="RefSeq" id="WP_378292610.1">
    <property type="nucleotide sequence ID" value="NZ_JBHULE010000019.1"/>
</dbReference>
<evidence type="ECO:0000256" key="1">
    <source>
        <dbReference type="SAM" id="Phobius"/>
    </source>
</evidence>
<keyword evidence="1" id="KW-0472">Membrane</keyword>
<sequence length="172" mass="19676">MRLKMFGKKSLSTVLFYCTRLIIFGYGFFLLFIITSLLFKNFSITDGNKFQITIPFTSSVIKGEYDVTTFIAILCFFIFYAVFFFLLSMIFKTFSGEKLFTEKAIKNLKWFTILNLILPVIYIVAGILIKKTIALDDIIPGLLHVGLGIFAAFIATIFKMGFTLQEENELTI</sequence>
<keyword evidence="3" id="KW-1185">Reference proteome</keyword>
<keyword evidence="1" id="KW-1133">Transmembrane helix</keyword>
<comment type="caution">
    <text evidence="2">The sequence shown here is derived from an EMBL/GenBank/DDBJ whole genome shotgun (WGS) entry which is preliminary data.</text>
</comment>
<organism evidence="2 3">
    <name type="scientific">Aquimarina rubra</name>
    <dbReference type="NCBI Taxonomy" id="1920033"/>
    <lineage>
        <taxon>Bacteria</taxon>
        <taxon>Pseudomonadati</taxon>
        <taxon>Bacteroidota</taxon>
        <taxon>Flavobacteriia</taxon>
        <taxon>Flavobacteriales</taxon>
        <taxon>Flavobacteriaceae</taxon>
        <taxon>Aquimarina</taxon>
    </lineage>
</organism>
<feature type="transmembrane region" description="Helical" evidence="1">
    <location>
        <begin position="21"/>
        <end position="39"/>
    </location>
</feature>
<protein>
    <submittedName>
        <fullName evidence="2">DUF2975 domain-containing protein</fullName>
    </submittedName>
</protein>
<keyword evidence="1" id="KW-0812">Transmembrane</keyword>
<feature type="transmembrane region" description="Helical" evidence="1">
    <location>
        <begin position="141"/>
        <end position="162"/>
    </location>
</feature>
<dbReference type="InterPro" id="IPR021354">
    <property type="entry name" value="DUF2975"/>
</dbReference>
<gene>
    <name evidence="2" type="ORF">ACFSR1_11570</name>
</gene>
<dbReference type="Pfam" id="PF11188">
    <property type="entry name" value="DUF2975"/>
    <property type="match status" value="1"/>
</dbReference>
<feature type="transmembrane region" description="Helical" evidence="1">
    <location>
        <begin position="67"/>
        <end position="87"/>
    </location>
</feature>
<feature type="transmembrane region" description="Helical" evidence="1">
    <location>
        <begin position="108"/>
        <end position="129"/>
    </location>
</feature>
<accession>A0ABW5LEH7</accession>
<proteinExistence type="predicted"/>
<evidence type="ECO:0000313" key="2">
    <source>
        <dbReference type="EMBL" id="MFD2563307.1"/>
    </source>
</evidence>
<reference evidence="3" key="1">
    <citation type="journal article" date="2019" name="Int. J. Syst. Evol. Microbiol.">
        <title>The Global Catalogue of Microorganisms (GCM) 10K type strain sequencing project: providing services to taxonomists for standard genome sequencing and annotation.</title>
        <authorList>
            <consortium name="The Broad Institute Genomics Platform"/>
            <consortium name="The Broad Institute Genome Sequencing Center for Infectious Disease"/>
            <person name="Wu L."/>
            <person name="Ma J."/>
        </authorList>
    </citation>
    <scope>NUCLEOTIDE SEQUENCE [LARGE SCALE GENOMIC DNA]</scope>
    <source>
        <strain evidence="3">KCTC 52274</strain>
    </source>
</reference>
<dbReference type="EMBL" id="JBHULE010000019">
    <property type="protein sequence ID" value="MFD2563307.1"/>
    <property type="molecule type" value="Genomic_DNA"/>
</dbReference>